<evidence type="ECO:0000313" key="9">
    <source>
        <dbReference type="Proteomes" id="UP000647424"/>
    </source>
</evidence>
<feature type="chain" id="PRO_5037665869" description="Glutathione peroxidase" evidence="6">
    <location>
        <begin position="26"/>
        <end position="191"/>
    </location>
</feature>
<dbReference type="PANTHER" id="PTHR11592:SF44">
    <property type="entry name" value="GLUTATHIONE PEROXIDASE"/>
    <property type="match status" value="1"/>
</dbReference>
<dbReference type="InterPro" id="IPR029759">
    <property type="entry name" value="GPX_AS"/>
</dbReference>
<dbReference type="InterPro" id="IPR036249">
    <property type="entry name" value="Thioredoxin-like_sf"/>
</dbReference>
<proteinExistence type="inferred from homology"/>
<accession>A0A927FEZ3</accession>
<dbReference type="PROSITE" id="PS51355">
    <property type="entry name" value="GLUTATHIONE_PEROXID_3"/>
    <property type="match status" value="1"/>
</dbReference>
<name>A0A927FEZ3_9BURK</name>
<evidence type="ECO:0000256" key="4">
    <source>
        <dbReference type="PIRSR" id="PIRSR000303-1"/>
    </source>
</evidence>
<dbReference type="GO" id="GO:0034599">
    <property type="term" value="P:cellular response to oxidative stress"/>
    <property type="evidence" value="ECO:0007669"/>
    <property type="project" value="TreeGrafter"/>
</dbReference>
<evidence type="ECO:0000256" key="6">
    <source>
        <dbReference type="SAM" id="SignalP"/>
    </source>
</evidence>
<dbReference type="PANTHER" id="PTHR11592">
    <property type="entry name" value="GLUTATHIONE PEROXIDASE"/>
    <property type="match status" value="1"/>
</dbReference>
<dbReference type="InterPro" id="IPR000889">
    <property type="entry name" value="Glutathione_peroxidase"/>
</dbReference>
<feature type="active site" evidence="4">
    <location>
        <position position="68"/>
    </location>
</feature>
<dbReference type="PRINTS" id="PR01011">
    <property type="entry name" value="GLUTPROXDASE"/>
</dbReference>
<dbReference type="Gene3D" id="3.40.30.10">
    <property type="entry name" value="Glutaredoxin"/>
    <property type="match status" value="1"/>
</dbReference>
<evidence type="ECO:0000313" key="8">
    <source>
        <dbReference type="EMBL" id="MBD8050190.1"/>
    </source>
</evidence>
<protein>
    <recommendedName>
        <fullName evidence="5">Glutathione peroxidase</fullName>
    </recommendedName>
</protein>
<sequence>MINRLVKTVLLALGWGVVSMGLAQAQTPAAACPALLNHTIPRLQDEKPQSLCQYAGKVVLVVNTASYCGFTPQYKGLEALYAKYKDQGLVVLGFPSNDFAQEKANNKDIADFCENTFGVKFPMFAASSVKGEQANPLFKQLAAQGATVPRWNFYKYLIGRDGKLVESYSSMTAPDSKSLVGAIEKSLGTKP</sequence>
<keyword evidence="3 5" id="KW-0560">Oxidoreductase</keyword>
<feature type="domain" description="Thioredoxin" evidence="7">
    <location>
        <begin position="21"/>
        <end position="188"/>
    </location>
</feature>
<evidence type="ECO:0000256" key="5">
    <source>
        <dbReference type="RuleBase" id="RU000499"/>
    </source>
</evidence>
<comment type="similarity">
    <text evidence="1 5">Belongs to the glutathione peroxidase family.</text>
</comment>
<evidence type="ECO:0000256" key="1">
    <source>
        <dbReference type="ARBA" id="ARBA00006926"/>
    </source>
</evidence>
<gene>
    <name evidence="8" type="ORF">IC609_06515</name>
</gene>
<reference evidence="8" key="1">
    <citation type="submission" date="2020-09" db="EMBL/GenBank/DDBJ databases">
        <title>Genome seq and assembly of Limnohabitants sp.</title>
        <authorList>
            <person name="Chhetri G."/>
        </authorList>
    </citation>
    <scope>NUCLEOTIDE SEQUENCE</scope>
    <source>
        <strain evidence="8">JUR4</strain>
    </source>
</reference>
<dbReference type="PIRSF" id="PIRSF000303">
    <property type="entry name" value="Glutathion_perox"/>
    <property type="match status" value="1"/>
</dbReference>
<organism evidence="8 9">
    <name type="scientific">Limnohabitans radicicola</name>
    <dbReference type="NCBI Taxonomy" id="2771427"/>
    <lineage>
        <taxon>Bacteria</taxon>
        <taxon>Pseudomonadati</taxon>
        <taxon>Pseudomonadota</taxon>
        <taxon>Betaproteobacteria</taxon>
        <taxon>Burkholderiales</taxon>
        <taxon>Comamonadaceae</taxon>
        <taxon>Limnohabitans</taxon>
    </lineage>
</organism>
<evidence type="ECO:0000259" key="7">
    <source>
        <dbReference type="PROSITE" id="PS51352"/>
    </source>
</evidence>
<dbReference type="PROSITE" id="PS51352">
    <property type="entry name" value="THIOREDOXIN_2"/>
    <property type="match status" value="1"/>
</dbReference>
<keyword evidence="2 5" id="KW-0575">Peroxidase</keyword>
<comment type="caution">
    <text evidence="8">The sequence shown here is derived from an EMBL/GenBank/DDBJ whole genome shotgun (WGS) entry which is preliminary data.</text>
</comment>
<dbReference type="Proteomes" id="UP000647424">
    <property type="component" value="Unassembled WGS sequence"/>
</dbReference>
<dbReference type="PROSITE" id="PS00460">
    <property type="entry name" value="GLUTATHIONE_PEROXID_1"/>
    <property type="match status" value="1"/>
</dbReference>
<dbReference type="EMBL" id="JACYFT010000001">
    <property type="protein sequence ID" value="MBD8050190.1"/>
    <property type="molecule type" value="Genomic_DNA"/>
</dbReference>
<evidence type="ECO:0000256" key="2">
    <source>
        <dbReference type="ARBA" id="ARBA00022559"/>
    </source>
</evidence>
<feature type="signal peptide" evidence="6">
    <location>
        <begin position="1"/>
        <end position="25"/>
    </location>
</feature>
<keyword evidence="6" id="KW-0732">Signal</keyword>
<dbReference type="AlphaFoldDB" id="A0A927FEZ3"/>
<dbReference type="GO" id="GO:0004601">
    <property type="term" value="F:peroxidase activity"/>
    <property type="evidence" value="ECO:0007669"/>
    <property type="project" value="UniProtKB-KW"/>
</dbReference>
<evidence type="ECO:0000256" key="3">
    <source>
        <dbReference type="ARBA" id="ARBA00023002"/>
    </source>
</evidence>
<dbReference type="CDD" id="cd00340">
    <property type="entry name" value="GSH_Peroxidase"/>
    <property type="match status" value="1"/>
</dbReference>
<keyword evidence="9" id="KW-1185">Reference proteome</keyword>
<dbReference type="Pfam" id="PF00255">
    <property type="entry name" value="GSHPx"/>
    <property type="match status" value="1"/>
</dbReference>
<dbReference type="SUPFAM" id="SSF52833">
    <property type="entry name" value="Thioredoxin-like"/>
    <property type="match status" value="1"/>
</dbReference>
<dbReference type="InterPro" id="IPR013766">
    <property type="entry name" value="Thioredoxin_domain"/>
</dbReference>